<gene>
    <name evidence="1" type="ORF">NCTC13652_02373</name>
</gene>
<reference evidence="1 2" key="1">
    <citation type="submission" date="2018-12" db="EMBL/GenBank/DDBJ databases">
        <authorList>
            <consortium name="Pathogen Informatics"/>
        </authorList>
    </citation>
    <scope>NUCLEOTIDE SEQUENCE [LARGE SCALE GENOMIC DNA]</scope>
    <source>
        <strain evidence="1 2">NCTC13652</strain>
    </source>
</reference>
<dbReference type="AlphaFoldDB" id="A0A3S4UZD3"/>
<evidence type="ECO:0000313" key="1">
    <source>
        <dbReference type="EMBL" id="VEI04149.1"/>
    </source>
</evidence>
<name>A0A3S4UZD3_9ACTN</name>
<dbReference type="STRING" id="1122997.GCA_000425285_01182"/>
<dbReference type="RefSeq" id="WP_028702845.1">
    <property type="nucleotide sequence ID" value="NZ_LR134473.1"/>
</dbReference>
<keyword evidence="2" id="KW-1185">Reference proteome</keyword>
<sequence length="236" mass="26007">MSLESIETGEVVAHATEDEARRGTAKIKLARDRAANAIAEYADRVKDAYRRRFDLALGYSSWSEYASAELSEDDPLTADVRRELVGMLSADGMSPKAISPVAGVTRQQVSNIRAQVEQGANDLHPESPASPVTPPEPAATIGLDGKTYQRPAVDRQTGEVLDATPEPARPRRTPLPEQFFNAAYDLCRKAERVLQLTEDDRFTQNREKLALKHRNELLQVISDLQDVITALGEPAE</sequence>
<dbReference type="Proteomes" id="UP000277858">
    <property type="component" value="Chromosome"/>
</dbReference>
<dbReference type="EMBL" id="LR134473">
    <property type="protein sequence ID" value="VEI04149.1"/>
    <property type="molecule type" value="Genomic_DNA"/>
</dbReference>
<dbReference type="OrthoDB" id="3358527at2"/>
<organism evidence="1 2">
    <name type="scientific">Acidipropionibacterium jensenii</name>
    <dbReference type="NCBI Taxonomy" id="1749"/>
    <lineage>
        <taxon>Bacteria</taxon>
        <taxon>Bacillati</taxon>
        <taxon>Actinomycetota</taxon>
        <taxon>Actinomycetes</taxon>
        <taxon>Propionibacteriales</taxon>
        <taxon>Propionibacteriaceae</taxon>
        <taxon>Acidipropionibacterium</taxon>
    </lineage>
</organism>
<accession>A0A3S4UZD3</accession>
<protein>
    <submittedName>
        <fullName evidence="1">Uncharacterized protein</fullName>
    </submittedName>
</protein>
<proteinExistence type="predicted"/>
<evidence type="ECO:0000313" key="2">
    <source>
        <dbReference type="Proteomes" id="UP000277858"/>
    </source>
</evidence>